<protein>
    <submittedName>
        <fullName evidence="3">PIR Superfamily Protein</fullName>
    </submittedName>
</protein>
<feature type="transmembrane region" description="Helical" evidence="1">
    <location>
        <begin position="352"/>
        <end position="369"/>
    </location>
</feature>
<gene>
    <name evidence="2" type="ORF">POVWA1_069950</name>
    <name evidence="3" type="ORF">POVWA2_072250</name>
</gene>
<reference evidence="4 5" key="2">
    <citation type="submission" date="2016-05" db="EMBL/GenBank/DDBJ databases">
        <authorList>
            <person name="Naeem Raeece"/>
        </authorList>
    </citation>
    <scope>NUCLEOTIDE SEQUENCE [LARGE SCALE GENOMIC DNA]</scope>
</reference>
<name>A0A1A9AJF9_PLAOA</name>
<proteinExistence type="predicted"/>
<evidence type="ECO:0000313" key="5">
    <source>
        <dbReference type="Proteomes" id="UP000078555"/>
    </source>
</evidence>
<dbReference type="EMBL" id="FLRE01001317">
    <property type="protein sequence ID" value="SBT56232.1"/>
    <property type="molecule type" value="Genomic_DNA"/>
</dbReference>
<evidence type="ECO:0000256" key="1">
    <source>
        <dbReference type="SAM" id="Phobius"/>
    </source>
</evidence>
<keyword evidence="1" id="KW-0812">Transmembrane</keyword>
<evidence type="ECO:0000313" key="3">
    <source>
        <dbReference type="EMBL" id="SBT56232.1"/>
    </source>
</evidence>
<accession>A0A1A9AJF9</accession>
<keyword evidence="1" id="KW-0472">Membrane</keyword>
<keyword evidence="1" id="KW-1133">Transmembrane helix</keyword>
<dbReference type="AlphaFoldDB" id="A0A1A9AJF9"/>
<dbReference type="Proteomes" id="UP000078555">
    <property type="component" value="Unassembled WGS sequence"/>
</dbReference>
<dbReference type="InterPro" id="IPR008780">
    <property type="entry name" value="Plasmodium_Vir"/>
</dbReference>
<dbReference type="Proteomes" id="UP000078550">
    <property type="component" value="Unassembled WGS sequence"/>
</dbReference>
<evidence type="ECO:0000313" key="2">
    <source>
        <dbReference type="EMBL" id="SBT55434.1"/>
    </source>
</evidence>
<sequence length="446" mass="52616">MALLKENEWEEKLQDLPAYKIYNEFNREENTPDHKDFCKGLGLGDVEAERLCEKTSRILKELSSISISEEWTKRCHYFQHWFYDQVRKKFSTGDNNITRKPIANELFRALKIINSKYSLNRHCLCYSFRNVQELKEEKDLHDYFKNHSSINCNDSDINRCQKYHDYVTYIKKSYDYFNVDEECCFFGNNLEDSCRHYFKCEDDYNPSYLLAKLNEEIEKLKKKSEKEDKGLTNEETLNPSIKIVSNMPPPLKDTKELMGTKGFQESVKCSDFSSKECPPQISEELIRALPLITGGDRVAVDFFLNDEVLPRGDTRYSGIPATRDIQAQETVNLSSIAQSEFNILDTPSLRNGLTVSSIIGTVFLFFLYFRSRSSGFFTGKKAKKKEKYKNYYYEMREGELSSDDLEFVYIYTPRNRLYMSYYQSRNSELIPHTVHYDLEQQYYKEM</sequence>
<reference evidence="3" key="1">
    <citation type="submission" date="2016-05" db="EMBL/GenBank/DDBJ databases">
        <authorList>
            <person name="Lavstsen T."/>
            <person name="Jespersen J.S."/>
        </authorList>
    </citation>
    <scope>NUCLEOTIDE SEQUENCE [LARGE SCALE GENOMIC DNA]</scope>
</reference>
<organism evidence="3 4">
    <name type="scientific">Plasmodium ovale wallikeri</name>
    <dbReference type="NCBI Taxonomy" id="864142"/>
    <lineage>
        <taxon>Eukaryota</taxon>
        <taxon>Sar</taxon>
        <taxon>Alveolata</taxon>
        <taxon>Apicomplexa</taxon>
        <taxon>Aconoidasida</taxon>
        <taxon>Haemosporida</taxon>
        <taxon>Plasmodiidae</taxon>
        <taxon>Plasmodium</taxon>
        <taxon>Plasmodium (Plasmodium)</taxon>
    </lineage>
</organism>
<dbReference type="EMBL" id="FLRD01000698">
    <property type="protein sequence ID" value="SBT55434.1"/>
    <property type="molecule type" value="Genomic_DNA"/>
</dbReference>
<keyword evidence="5" id="KW-1185">Reference proteome</keyword>
<evidence type="ECO:0000313" key="4">
    <source>
        <dbReference type="Proteomes" id="UP000078550"/>
    </source>
</evidence>
<dbReference type="Pfam" id="PF05795">
    <property type="entry name" value="Plasmodium_Vir"/>
    <property type="match status" value="1"/>
</dbReference>